<dbReference type="Pfam" id="PF01569">
    <property type="entry name" value="PAP2"/>
    <property type="match status" value="1"/>
</dbReference>
<dbReference type="SMART" id="SM00014">
    <property type="entry name" value="acidPPc"/>
    <property type="match status" value="1"/>
</dbReference>
<keyword evidence="4" id="KW-1185">Reference proteome</keyword>
<feature type="transmembrane region" description="Helical" evidence="1">
    <location>
        <begin position="25"/>
        <end position="47"/>
    </location>
</feature>
<proteinExistence type="predicted"/>
<evidence type="ECO:0000313" key="3">
    <source>
        <dbReference type="EMBL" id="MEE2060528.1"/>
    </source>
</evidence>
<keyword evidence="1" id="KW-1133">Transmembrane helix</keyword>
<feature type="transmembrane region" description="Helical" evidence="1">
    <location>
        <begin position="127"/>
        <end position="148"/>
    </location>
</feature>
<keyword evidence="1" id="KW-0812">Transmembrane</keyword>
<reference evidence="3 4" key="1">
    <citation type="submission" date="2023-07" db="EMBL/GenBank/DDBJ databases">
        <authorList>
            <person name="Girao M."/>
            <person name="Carvalho M.F."/>
        </authorList>
    </citation>
    <scope>NUCLEOTIDE SEQUENCE [LARGE SCALE GENOMIC DNA]</scope>
    <source>
        <strain evidence="3 4">YIM65754</strain>
    </source>
</reference>
<dbReference type="InterPro" id="IPR036938">
    <property type="entry name" value="PAP2/HPO_sf"/>
</dbReference>
<sequence length="182" mass="19490">MTVDEATLDWVVGIRSPELTTAITVITHTGGGVANAVIATIAVVFLLRASRPADALLVGGAVATGWPVMTAIKNLAVRTRPPEPDRLMDLATWSFPSGHAMMSAVIATTLAAVAMRTWPRGDRRRTAAIVGLGAYTVSVGLSRVYLAAHWLTDVLAGWVLGVGWALLWVWLITWIQGRRARP</sequence>
<name>A0ABU7LG53_9NOCA</name>
<feature type="transmembrane region" description="Helical" evidence="1">
    <location>
        <begin position="92"/>
        <end position="115"/>
    </location>
</feature>
<feature type="domain" description="Phosphatidic acid phosphatase type 2/haloperoxidase" evidence="2">
    <location>
        <begin position="55"/>
        <end position="169"/>
    </location>
</feature>
<dbReference type="PANTHER" id="PTHR14969">
    <property type="entry name" value="SPHINGOSINE-1-PHOSPHATE PHOSPHOHYDROLASE"/>
    <property type="match status" value="1"/>
</dbReference>
<feature type="transmembrane region" description="Helical" evidence="1">
    <location>
        <begin position="54"/>
        <end position="72"/>
    </location>
</feature>
<dbReference type="CDD" id="cd03392">
    <property type="entry name" value="PAP2_like_2"/>
    <property type="match status" value="1"/>
</dbReference>
<dbReference type="InterPro" id="IPR000326">
    <property type="entry name" value="PAP2/HPO"/>
</dbReference>
<dbReference type="PANTHER" id="PTHR14969:SF13">
    <property type="entry name" value="AT30094P"/>
    <property type="match status" value="1"/>
</dbReference>
<evidence type="ECO:0000313" key="4">
    <source>
        <dbReference type="Proteomes" id="UP001336020"/>
    </source>
</evidence>
<evidence type="ECO:0000256" key="1">
    <source>
        <dbReference type="SAM" id="Phobius"/>
    </source>
</evidence>
<dbReference type="EMBL" id="JAUTXY010000013">
    <property type="protein sequence ID" value="MEE2060528.1"/>
    <property type="molecule type" value="Genomic_DNA"/>
</dbReference>
<dbReference type="Gene3D" id="1.20.144.10">
    <property type="entry name" value="Phosphatidic acid phosphatase type 2/haloperoxidase"/>
    <property type="match status" value="1"/>
</dbReference>
<protein>
    <submittedName>
        <fullName evidence="3">Phosphatase PAP2 family protein</fullName>
    </submittedName>
</protein>
<evidence type="ECO:0000259" key="2">
    <source>
        <dbReference type="SMART" id="SM00014"/>
    </source>
</evidence>
<dbReference type="Proteomes" id="UP001336020">
    <property type="component" value="Unassembled WGS sequence"/>
</dbReference>
<dbReference type="SUPFAM" id="SSF48317">
    <property type="entry name" value="Acid phosphatase/Vanadium-dependent haloperoxidase"/>
    <property type="match status" value="1"/>
</dbReference>
<organism evidence="3 4">
    <name type="scientific">Rhodococcus artemisiae</name>
    <dbReference type="NCBI Taxonomy" id="714159"/>
    <lineage>
        <taxon>Bacteria</taxon>
        <taxon>Bacillati</taxon>
        <taxon>Actinomycetota</taxon>
        <taxon>Actinomycetes</taxon>
        <taxon>Mycobacteriales</taxon>
        <taxon>Nocardiaceae</taxon>
        <taxon>Rhodococcus</taxon>
    </lineage>
</organism>
<accession>A0ABU7LG53</accession>
<feature type="transmembrane region" description="Helical" evidence="1">
    <location>
        <begin position="154"/>
        <end position="175"/>
    </location>
</feature>
<gene>
    <name evidence="3" type="ORF">Q7514_23680</name>
</gene>
<dbReference type="RefSeq" id="WP_330135709.1">
    <property type="nucleotide sequence ID" value="NZ_JAUTXY010000013.1"/>
</dbReference>
<keyword evidence="1" id="KW-0472">Membrane</keyword>
<comment type="caution">
    <text evidence="3">The sequence shown here is derived from an EMBL/GenBank/DDBJ whole genome shotgun (WGS) entry which is preliminary data.</text>
</comment>